<organism evidence="1 2">
    <name type="scientific">Zophobas morio</name>
    <dbReference type="NCBI Taxonomy" id="2755281"/>
    <lineage>
        <taxon>Eukaryota</taxon>
        <taxon>Metazoa</taxon>
        <taxon>Ecdysozoa</taxon>
        <taxon>Arthropoda</taxon>
        <taxon>Hexapoda</taxon>
        <taxon>Insecta</taxon>
        <taxon>Pterygota</taxon>
        <taxon>Neoptera</taxon>
        <taxon>Endopterygota</taxon>
        <taxon>Coleoptera</taxon>
        <taxon>Polyphaga</taxon>
        <taxon>Cucujiformia</taxon>
        <taxon>Tenebrionidae</taxon>
        <taxon>Zophobas</taxon>
    </lineage>
</organism>
<sequence>MEALLELHELYPNYSNPDLPFVVNCAAAIEHGAAVLPFQRILPNIFQIEGVRRLLPPTRPYCMWEVMYSLADGTNLPTGAGLKQLVECLTRFTPLNTAVISSGLQLPKVVIIHYGVICKCDRLNFDFAAETLHLQQNLENLKL</sequence>
<keyword evidence="2" id="KW-1185">Reference proteome</keyword>
<gene>
    <name evidence="1" type="ORF">Zmor_013493</name>
</gene>
<dbReference type="EMBL" id="JALNTZ010000004">
    <property type="protein sequence ID" value="KAJ3654297.1"/>
    <property type="molecule type" value="Genomic_DNA"/>
</dbReference>
<protein>
    <submittedName>
        <fullName evidence="1">Uncharacterized protein</fullName>
    </submittedName>
</protein>
<evidence type="ECO:0000313" key="2">
    <source>
        <dbReference type="Proteomes" id="UP001168821"/>
    </source>
</evidence>
<accession>A0AA38IHR0</accession>
<proteinExistence type="predicted"/>
<name>A0AA38IHR0_9CUCU</name>
<reference evidence="1" key="1">
    <citation type="journal article" date="2023" name="G3 (Bethesda)">
        <title>Whole genome assemblies of Zophobas morio and Tenebrio molitor.</title>
        <authorList>
            <person name="Kaur S."/>
            <person name="Stinson S.A."/>
            <person name="diCenzo G.C."/>
        </authorList>
    </citation>
    <scope>NUCLEOTIDE SEQUENCE</scope>
    <source>
        <strain evidence="1">QUZm001</strain>
    </source>
</reference>
<dbReference type="AlphaFoldDB" id="A0AA38IHR0"/>
<dbReference type="Proteomes" id="UP001168821">
    <property type="component" value="Unassembled WGS sequence"/>
</dbReference>
<evidence type="ECO:0000313" key="1">
    <source>
        <dbReference type="EMBL" id="KAJ3654297.1"/>
    </source>
</evidence>
<comment type="caution">
    <text evidence="1">The sequence shown here is derived from an EMBL/GenBank/DDBJ whole genome shotgun (WGS) entry which is preliminary data.</text>
</comment>